<organism evidence="1 2">
    <name type="scientific">Irpex rosettiformis</name>
    <dbReference type="NCBI Taxonomy" id="378272"/>
    <lineage>
        <taxon>Eukaryota</taxon>
        <taxon>Fungi</taxon>
        <taxon>Dikarya</taxon>
        <taxon>Basidiomycota</taxon>
        <taxon>Agaricomycotina</taxon>
        <taxon>Agaricomycetes</taxon>
        <taxon>Polyporales</taxon>
        <taxon>Irpicaceae</taxon>
        <taxon>Irpex</taxon>
    </lineage>
</organism>
<sequence>MAGTGRPRGRPPTRGRRGGRATKSATARKQRVQSSDEEAEMSDKSVSDGYQSESHTPKPSTRASRSQKETSPSSAWAVIDQEVEEDDVQSDPHTEEEDELEDEGEVVDSDIEPLNTSPDFVDFTRPSTSPVRKRSGITIQTPPTPSPTKGARKRQAPPSPEVVELNEDSDKDNNVLLTRTPVKGSKSRARKVVKSKEIIEDSDVEEISESEHAKLVAEKNAQGKKKPIKPAVTAVTKKITIRGTKFPSAPVEDAENNLFLDGGSPLLRSPKKKAKIACSSESDDETLHAAVNRKKGSSDVPDTPVSKITTQLNDSVLNSARKPKAPASKAEYDAQLKKFAVALGLDSVKAYFCDAMRGTYADVYRLQVQGVSLCFGDLIYWYRLRTILLGVGIKENSKQEKELVQLITTPELTKFIINPSCCNPRGFRLVIPPKDTVGSKRPYLVRISDGQRVICVIFGRADGSSLLDLQQMGQSGYFNHSLSLCPLAVEYALALNFFSALLKFDRVNNYGDDRDMLGYKHQDVAPPPRPRAARTSVAVHTVGLDFEDSLLRVMKRSIETGGLDSFSEVFNVSSFYGPSSTTDVSHDIERFIAMCAQNERYRGELPQGSFVGVLCSPSTYSHVDHDDLQFNLLGVILLASRFGQGAETT</sequence>
<protein>
    <submittedName>
        <fullName evidence="1">Uncharacterized protein</fullName>
    </submittedName>
</protein>
<name>A0ACB8TX86_9APHY</name>
<reference evidence="1" key="1">
    <citation type="journal article" date="2021" name="Environ. Microbiol.">
        <title>Gene family expansions and transcriptome signatures uncover fungal adaptations to wood decay.</title>
        <authorList>
            <person name="Hage H."/>
            <person name="Miyauchi S."/>
            <person name="Viragh M."/>
            <person name="Drula E."/>
            <person name="Min B."/>
            <person name="Chaduli D."/>
            <person name="Navarro D."/>
            <person name="Favel A."/>
            <person name="Norest M."/>
            <person name="Lesage-Meessen L."/>
            <person name="Balint B."/>
            <person name="Merenyi Z."/>
            <person name="de Eugenio L."/>
            <person name="Morin E."/>
            <person name="Martinez A.T."/>
            <person name="Baldrian P."/>
            <person name="Stursova M."/>
            <person name="Martinez M.J."/>
            <person name="Novotny C."/>
            <person name="Magnuson J.K."/>
            <person name="Spatafora J.W."/>
            <person name="Maurice S."/>
            <person name="Pangilinan J."/>
            <person name="Andreopoulos W."/>
            <person name="LaButti K."/>
            <person name="Hundley H."/>
            <person name="Na H."/>
            <person name="Kuo A."/>
            <person name="Barry K."/>
            <person name="Lipzen A."/>
            <person name="Henrissat B."/>
            <person name="Riley R."/>
            <person name="Ahrendt S."/>
            <person name="Nagy L.G."/>
            <person name="Grigoriev I.V."/>
            <person name="Martin F."/>
            <person name="Rosso M.N."/>
        </authorList>
    </citation>
    <scope>NUCLEOTIDE SEQUENCE</scope>
    <source>
        <strain evidence="1">CBS 384.51</strain>
    </source>
</reference>
<comment type="caution">
    <text evidence="1">The sequence shown here is derived from an EMBL/GenBank/DDBJ whole genome shotgun (WGS) entry which is preliminary data.</text>
</comment>
<proteinExistence type="predicted"/>
<evidence type="ECO:0000313" key="1">
    <source>
        <dbReference type="EMBL" id="KAI0086697.1"/>
    </source>
</evidence>
<dbReference type="Proteomes" id="UP001055072">
    <property type="component" value="Unassembled WGS sequence"/>
</dbReference>
<gene>
    <name evidence="1" type="ORF">BDY19DRAFT_995707</name>
</gene>
<keyword evidence="2" id="KW-1185">Reference proteome</keyword>
<accession>A0ACB8TX86</accession>
<dbReference type="EMBL" id="MU274922">
    <property type="protein sequence ID" value="KAI0086697.1"/>
    <property type="molecule type" value="Genomic_DNA"/>
</dbReference>
<evidence type="ECO:0000313" key="2">
    <source>
        <dbReference type="Proteomes" id="UP001055072"/>
    </source>
</evidence>